<dbReference type="Proteomes" id="UP000288805">
    <property type="component" value="Unassembled WGS sequence"/>
</dbReference>
<dbReference type="EMBL" id="QGNW01000267">
    <property type="protein sequence ID" value="RVW80283.1"/>
    <property type="molecule type" value="Genomic_DNA"/>
</dbReference>
<accession>A0A438H7D7</accession>
<evidence type="ECO:0000313" key="1">
    <source>
        <dbReference type="EMBL" id="RVW80283.1"/>
    </source>
</evidence>
<evidence type="ECO:0000313" key="2">
    <source>
        <dbReference type="Proteomes" id="UP000288805"/>
    </source>
</evidence>
<dbReference type="PANTHER" id="PTHR34280">
    <property type="entry name" value="OS01G0920100 PROTEIN"/>
    <property type="match status" value="1"/>
</dbReference>
<protein>
    <submittedName>
        <fullName evidence="1">Uncharacterized protein</fullName>
    </submittedName>
</protein>
<gene>
    <name evidence="1" type="ORF">CK203_039197</name>
</gene>
<comment type="caution">
    <text evidence="1">The sequence shown here is derived from an EMBL/GenBank/DDBJ whole genome shotgun (WGS) entry which is preliminary data.</text>
</comment>
<dbReference type="AlphaFoldDB" id="A0A438H7D7"/>
<organism evidence="1 2">
    <name type="scientific">Vitis vinifera</name>
    <name type="common">Grape</name>
    <dbReference type="NCBI Taxonomy" id="29760"/>
    <lineage>
        <taxon>Eukaryota</taxon>
        <taxon>Viridiplantae</taxon>
        <taxon>Streptophyta</taxon>
        <taxon>Embryophyta</taxon>
        <taxon>Tracheophyta</taxon>
        <taxon>Spermatophyta</taxon>
        <taxon>Magnoliopsida</taxon>
        <taxon>eudicotyledons</taxon>
        <taxon>Gunneridae</taxon>
        <taxon>Pentapetalae</taxon>
        <taxon>rosids</taxon>
        <taxon>Vitales</taxon>
        <taxon>Vitaceae</taxon>
        <taxon>Viteae</taxon>
        <taxon>Vitis</taxon>
    </lineage>
</organism>
<dbReference type="PANTHER" id="PTHR34280:SF2">
    <property type="entry name" value="OS01G0920100 PROTEIN"/>
    <property type="match status" value="1"/>
</dbReference>
<name>A0A438H7D7_VITVI</name>
<reference evidence="1 2" key="1">
    <citation type="journal article" date="2018" name="PLoS Genet.">
        <title>Population sequencing reveals clonal diversity and ancestral inbreeding in the grapevine cultivar Chardonnay.</title>
        <authorList>
            <person name="Roach M.J."/>
            <person name="Johnson D.L."/>
            <person name="Bohlmann J."/>
            <person name="van Vuuren H.J."/>
            <person name="Jones S.J."/>
            <person name="Pretorius I.S."/>
            <person name="Schmidt S.A."/>
            <person name="Borneman A.R."/>
        </authorList>
    </citation>
    <scope>NUCLEOTIDE SEQUENCE [LARGE SCALE GENOMIC DNA]</scope>
    <source>
        <strain evidence="2">cv. Chardonnay</strain>
        <tissue evidence="1">Leaf</tissue>
    </source>
</reference>
<proteinExistence type="predicted"/>
<sequence>MGSCVSVHRNPHSAMKLKVSFGSKADKLVIPSPIKDHPSIAEPPIGGLSHKAQWSPSQPITPFRDFGMLIAFIPMMNMLKFEVCFFSGSKEEIFFDSQPWLESDSDDFHSVNGDHLLTQPGSGGFQRSQW</sequence>
<dbReference type="InterPro" id="IPR038947">
    <property type="entry name" value="At3g27210-like"/>
</dbReference>